<comment type="caution">
    <text evidence="2">The sequence shown here is derived from an EMBL/GenBank/DDBJ whole genome shotgun (WGS) entry which is preliminary data.</text>
</comment>
<organism evidence="2 3">
    <name type="scientific">Polarella glacialis</name>
    <name type="common">Dinoflagellate</name>
    <dbReference type="NCBI Taxonomy" id="89957"/>
    <lineage>
        <taxon>Eukaryota</taxon>
        <taxon>Sar</taxon>
        <taxon>Alveolata</taxon>
        <taxon>Dinophyceae</taxon>
        <taxon>Suessiales</taxon>
        <taxon>Suessiaceae</taxon>
        <taxon>Polarella</taxon>
    </lineage>
</organism>
<feature type="compositionally biased region" description="Basic and acidic residues" evidence="1">
    <location>
        <begin position="117"/>
        <end position="147"/>
    </location>
</feature>
<feature type="compositionally biased region" description="Basic and acidic residues" evidence="1">
    <location>
        <begin position="33"/>
        <end position="57"/>
    </location>
</feature>
<name>A0A813I5H8_POLGL</name>
<dbReference type="AlphaFoldDB" id="A0A813I5H8"/>
<dbReference type="EMBL" id="CAJNNW010003673">
    <property type="protein sequence ID" value="CAE8645634.1"/>
    <property type="molecule type" value="Genomic_DNA"/>
</dbReference>
<feature type="compositionally biased region" description="Low complexity" evidence="1">
    <location>
        <begin position="154"/>
        <end position="166"/>
    </location>
</feature>
<protein>
    <submittedName>
        <fullName evidence="2">Uncharacterized protein</fullName>
    </submittedName>
</protein>
<feature type="compositionally biased region" description="Basic and acidic residues" evidence="1">
    <location>
        <begin position="251"/>
        <end position="267"/>
    </location>
</feature>
<gene>
    <name evidence="2" type="ORF">PGLA2088_LOCUS4075</name>
</gene>
<feature type="region of interest" description="Disordered" evidence="1">
    <location>
        <begin position="33"/>
        <end position="267"/>
    </location>
</feature>
<accession>A0A813I5H8</accession>
<evidence type="ECO:0000313" key="2">
    <source>
        <dbReference type="EMBL" id="CAE8645634.1"/>
    </source>
</evidence>
<feature type="compositionally biased region" description="Basic and acidic residues" evidence="1">
    <location>
        <begin position="187"/>
        <end position="204"/>
    </location>
</feature>
<sequence>MDAAVAAALAEVSGGLAAQLRAIVEAELAQRTAELERRERAVAAREEALERRERAEQGSEQSGQGPAEETPKASVFQEDEDSQQPQPQKKSLQKPEASEEKPQVTVPRAATEGEAGSAKDLKGFFEKKATRRTSETLQGEDSKDQDSKAPPPLQKKAPLFQQQPPQESEEKLATNASLSSDLAGGAKDLKGIFEQKAEQARRDSTSPQRKAAWKPVKNELPLPGDSGKAPFRAHEAPFKRGVKTVGMGSTPDRRSLQELLKSDELRL</sequence>
<proteinExistence type="predicted"/>
<dbReference type="Proteomes" id="UP000626109">
    <property type="component" value="Unassembled WGS sequence"/>
</dbReference>
<evidence type="ECO:0000256" key="1">
    <source>
        <dbReference type="SAM" id="MobiDB-lite"/>
    </source>
</evidence>
<reference evidence="2" key="1">
    <citation type="submission" date="2021-02" db="EMBL/GenBank/DDBJ databases">
        <authorList>
            <person name="Dougan E. K."/>
            <person name="Rhodes N."/>
            <person name="Thang M."/>
            <person name="Chan C."/>
        </authorList>
    </citation>
    <scope>NUCLEOTIDE SEQUENCE</scope>
</reference>
<evidence type="ECO:0000313" key="3">
    <source>
        <dbReference type="Proteomes" id="UP000626109"/>
    </source>
</evidence>